<accession>A0A969WGV9</accession>
<gene>
    <name evidence="1" type="ORF">G7Y82_19235</name>
</gene>
<dbReference type="Gene3D" id="2.60.40.420">
    <property type="entry name" value="Cupredoxins - blue copper proteins"/>
    <property type="match status" value="1"/>
</dbReference>
<keyword evidence="2" id="KW-1185">Reference proteome</keyword>
<dbReference type="RefSeq" id="WP_168149755.1">
    <property type="nucleotide sequence ID" value="NZ_JAAVXB010000015.1"/>
</dbReference>
<dbReference type="EMBL" id="JAAVXB010000015">
    <property type="protein sequence ID" value="NKF24450.1"/>
    <property type="molecule type" value="Genomic_DNA"/>
</dbReference>
<dbReference type="SUPFAM" id="SSF49503">
    <property type="entry name" value="Cupredoxins"/>
    <property type="match status" value="1"/>
</dbReference>
<protein>
    <recommendedName>
        <fullName evidence="3">EfeO-type cupredoxin-like domain-containing protein</fullName>
    </recommendedName>
</protein>
<reference evidence="1" key="1">
    <citation type="submission" date="2020-03" db="EMBL/GenBank/DDBJ databases">
        <title>Solimonas marina sp. nov., isolated from deep seawater of the Pacific Ocean.</title>
        <authorList>
            <person name="Liu X."/>
            <person name="Lai Q."/>
            <person name="Sun F."/>
            <person name="Gai Y."/>
            <person name="Li G."/>
            <person name="Shao Z."/>
        </authorList>
    </citation>
    <scope>NUCLEOTIDE SEQUENCE</scope>
    <source>
        <strain evidence="1">C16B3</strain>
    </source>
</reference>
<dbReference type="InterPro" id="IPR008972">
    <property type="entry name" value="Cupredoxin"/>
</dbReference>
<dbReference type="AlphaFoldDB" id="A0A969WGV9"/>
<comment type="caution">
    <text evidence="1">The sequence shown here is derived from an EMBL/GenBank/DDBJ whole genome shotgun (WGS) entry which is preliminary data.</text>
</comment>
<evidence type="ECO:0008006" key="3">
    <source>
        <dbReference type="Google" id="ProtNLM"/>
    </source>
</evidence>
<proteinExistence type="predicted"/>
<sequence length="142" mass="14814">MRFTILIALAGGLLAGLWLGLRPPPAAAPAALAGAEMPPATADSDQAATAPAAESVRHFTLQPRPVGATLPVLSVQLGDSVELQVTAPHDDELHVHGYDLSLTLRAGVPATLRFEAAHAGRFDLELHHAAHGELAVLEVHPR</sequence>
<dbReference type="Proteomes" id="UP000653472">
    <property type="component" value="Unassembled WGS sequence"/>
</dbReference>
<organism evidence="1 2">
    <name type="scientific">Solimonas marina</name>
    <dbReference type="NCBI Taxonomy" id="2714601"/>
    <lineage>
        <taxon>Bacteria</taxon>
        <taxon>Pseudomonadati</taxon>
        <taxon>Pseudomonadota</taxon>
        <taxon>Gammaproteobacteria</taxon>
        <taxon>Nevskiales</taxon>
        <taxon>Nevskiaceae</taxon>
        <taxon>Solimonas</taxon>
    </lineage>
</organism>
<evidence type="ECO:0000313" key="2">
    <source>
        <dbReference type="Proteomes" id="UP000653472"/>
    </source>
</evidence>
<name>A0A969WGV9_9GAMM</name>
<evidence type="ECO:0000313" key="1">
    <source>
        <dbReference type="EMBL" id="NKF24450.1"/>
    </source>
</evidence>